<dbReference type="EC" id="2.7.13.3" evidence="3"/>
<protein>
    <recommendedName>
        <fullName evidence="3">histidine kinase</fullName>
        <ecNumber evidence="3">2.7.13.3</ecNumber>
    </recommendedName>
</protein>
<dbReference type="eggNOG" id="COG4191">
    <property type="taxonomic scope" value="Bacteria"/>
</dbReference>
<dbReference type="InterPro" id="IPR035965">
    <property type="entry name" value="PAS-like_dom_sf"/>
</dbReference>
<keyword evidence="15" id="KW-1185">Reference proteome</keyword>
<dbReference type="RefSeq" id="WP_021227226.1">
    <property type="nucleotide sequence ID" value="NZ_ATDP01000101.1"/>
</dbReference>
<proteinExistence type="inferred from homology"/>
<dbReference type="eggNOG" id="COG2203">
    <property type="taxonomic scope" value="Bacteria"/>
</dbReference>
<dbReference type="AlphaFoldDB" id="T0H8P7"/>
<dbReference type="Gene3D" id="3.40.50.2300">
    <property type="match status" value="1"/>
</dbReference>
<dbReference type="SUPFAM" id="SSF55874">
    <property type="entry name" value="ATPase domain of HSP90 chaperone/DNA topoisomerase II/histidine kinase"/>
    <property type="match status" value="1"/>
</dbReference>
<dbReference type="Gene3D" id="3.30.565.10">
    <property type="entry name" value="Histidine kinase-like ATPase, C-terminal domain"/>
    <property type="match status" value="1"/>
</dbReference>
<gene>
    <name evidence="14" type="ORF">RLDS_18305</name>
</gene>
<feature type="domain" description="Phytochrome chromophore attachment site" evidence="9">
    <location>
        <begin position="548"/>
        <end position="595"/>
    </location>
</feature>
<dbReference type="Pfam" id="PF01590">
    <property type="entry name" value="GAF"/>
    <property type="match status" value="2"/>
</dbReference>
<evidence type="ECO:0000259" key="13">
    <source>
        <dbReference type="PROSITE" id="PS50113"/>
    </source>
</evidence>
<dbReference type="PROSITE" id="PS50113">
    <property type="entry name" value="PAC"/>
    <property type="match status" value="2"/>
</dbReference>
<dbReference type="Gene3D" id="1.10.287.130">
    <property type="match status" value="1"/>
</dbReference>
<dbReference type="CDD" id="cd00082">
    <property type="entry name" value="HisKA"/>
    <property type="match status" value="1"/>
</dbReference>
<evidence type="ECO:0000313" key="15">
    <source>
        <dbReference type="Proteomes" id="UP000015531"/>
    </source>
</evidence>
<organism evidence="14 15">
    <name type="scientific">Sphingobium lactosutens DS20</name>
    <dbReference type="NCBI Taxonomy" id="1331060"/>
    <lineage>
        <taxon>Bacteria</taxon>
        <taxon>Pseudomonadati</taxon>
        <taxon>Pseudomonadota</taxon>
        <taxon>Alphaproteobacteria</taxon>
        <taxon>Sphingomonadales</taxon>
        <taxon>Sphingomonadaceae</taxon>
        <taxon>Sphingobium</taxon>
    </lineage>
</organism>
<dbReference type="InterPro" id="IPR013655">
    <property type="entry name" value="PAS_fold_3"/>
</dbReference>
<dbReference type="Pfam" id="PF08447">
    <property type="entry name" value="PAS_3"/>
    <property type="match status" value="2"/>
</dbReference>
<dbReference type="PROSITE" id="PS50046">
    <property type="entry name" value="PHYTOCHROME_2"/>
    <property type="match status" value="1"/>
</dbReference>
<dbReference type="InterPro" id="IPR003594">
    <property type="entry name" value="HATPase_dom"/>
</dbReference>
<feature type="domain" description="PAC" evidence="13">
    <location>
        <begin position="389"/>
        <end position="441"/>
    </location>
</feature>
<dbReference type="Gene3D" id="3.30.450.40">
    <property type="match status" value="2"/>
</dbReference>
<dbReference type="InterPro" id="IPR036890">
    <property type="entry name" value="HATPase_C_sf"/>
</dbReference>
<evidence type="ECO:0000256" key="6">
    <source>
        <dbReference type="ARBA" id="ARBA00022777"/>
    </source>
</evidence>
<dbReference type="InterPro" id="IPR003018">
    <property type="entry name" value="GAF"/>
</dbReference>
<dbReference type="SMART" id="SM00388">
    <property type="entry name" value="HisKA"/>
    <property type="match status" value="1"/>
</dbReference>
<dbReference type="InterPro" id="IPR052162">
    <property type="entry name" value="Sensor_kinase/Photoreceptor"/>
</dbReference>
<feature type="domain" description="PAS" evidence="12">
    <location>
        <begin position="187"/>
        <end position="259"/>
    </location>
</feature>
<evidence type="ECO:0000256" key="1">
    <source>
        <dbReference type="ARBA" id="ARBA00000085"/>
    </source>
</evidence>
<evidence type="ECO:0000259" key="12">
    <source>
        <dbReference type="PROSITE" id="PS50112"/>
    </source>
</evidence>
<dbReference type="InterPro" id="IPR016132">
    <property type="entry name" value="Phyto_chromo_attachment"/>
</dbReference>
<dbReference type="InterPro" id="IPR005467">
    <property type="entry name" value="His_kinase_dom"/>
</dbReference>
<dbReference type="PROSITE" id="PS50110">
    <property type="entry name" value="RESPONSE_REGULATORY"/>
    <property type="match status" value="1"/>
</dbReference>
<name>T0H8P7_9SPHN</name>
<evidence type="ECO:0000256" key="8">
    <source>
        <dbReference type="SAM" id="Coils"/>
    </source>
</evidence>
<dbReference type="PRINTS" id="PR00344">
    <property type="entry name" value="BCTRLSENSOR"/>
</dbReference>
<dbReference type="Pfam" id="PF00072">
    <property type="entry name" value="Response_reg"/>
    <property type="match status" value="1"/>
</dbReference>
<dbReference type="PANTHER" id="PTHR43304:SF1">
    <property type="entry name" value="PAC DOMAIN-CONTAINING PROTEIN"/>
    <property type="match status" value="1"/>
</dbReference>
<dbReference type="SUPFAM" id="SSF55781">
    <property type="entry name" value="GAF domain-like"/>
    <property type="match status" value="2"/>
</dbReference>
<evidence type="ECO:0000256" key="5">
    <source>
        <dbReference type="ARBA" id="ARBA00022679"/>
    </source>
</evidence>
<dbReference type="InterPro" id="IPR004358">
    <property type="entry name" value="Sig_transdc_His_kin-like_C"/>
</dbReference>
<keyword evidence="8" id="KW-0175">Coiled coil</keyword>
<dbReference type="Pfam" id="PF00512">
    <property type="entry name" value="HisKA"/>
    <property type="match status" value="1"/>
</dbReference>
<dbReference type="PATRIC" id="fig|1331060.3.peg.3529"/>
<dbReference type="PROSITE" id="PS50112">
    <property type="entry name" value="PAS"/>
    <property type="match status" value="1"/>
</dbReference>
<evidence type="ECO:0000259" key="9">
    <source>
        <dbReference type="PROSITE" id="PS50046"/>
    </source>
</evidence>
<dbReference type="SMART" id="SM00065">
    <property type="entry name" value="GAF"/>
    <property type="match status" value="2"/>
</dbReference>
<dbReference type="NCBIfam" id="TIGR00229">
    <property type="entry name" value="sensory_box"/>
    <property type="match status" value="2"/>
</dbReference>
<dbReference type="SUPFAM" id="SSF52172">
    <property type="entry name" value="CheY-like"/>
    <property type="match status" value="1"/>
</dbReference>
<dbReference type="InterPro" id="IPR011006">
    <property type="entry name" value="CheY-like_superfamily"/>
</dbReference>
<dbReference type="eggNOG" id="COG2202">
    <property type="taxonomic scope" value="Bacteria"/>
</dbReference>
<evidence type="ECO:0000259" key="11">
    <source>
        <dbReference type="PROSITE" id="PS50110"/>
    </source>
</evidence>
<keyword evidence="6" id="KW-0418">Kinase</keyword>
<dbReference type="SMART" id="SM00387">
    <property type="entry name" value="HATPase_c"/>
    <property type="match status" value="1"/>
</dbReference>
<comment type="similarity">
    <text evidence="2">In the N-terminal section; belongs to the phytochrome family.</text>
</comment>
<dbReference type="Gene3D" id="3.30.450.20">
    <property type="entry name" value="PAS domain"/>
    <property type="match status" value="2"/>
</dbReference>
<evidence type="ECO:0000256" key="2">
    <source>
        <dbReference type="ARBA" id="ARBA00006402"/>
    </source>
</evidence>
<keyword evidence="5" id="KW-0808">Transferase</keyword>
<dbReference type="SMART" id="SM00091">
    <property type="entry name" value="PAS"/>
    <property type="match status" value="2"/>
</dbReference>
<dbReference type="InterPro" id="IPR036097">
    <property type="entry name" value="HisK_dim/P_sf"/>
</dbReference>
<evidence type="ECO:0000313" key="14">
    <source>
        <dbReference type="EMBL" id="EQB12726.1"/>
    </source>
</evidence>
<accession>T0H8P7</accession>
<dbReference type="InterPro" id="IPR029016">
    <property type="entry name" value="GAF-like_dom_sf"/>
</dbReference>
<dbReference type="Gene3D" id="2.10.70.100">
    <property type="match status" value="1"/>
</dbReference>
<dbReference type="PROSITE" id="PS50109">
    <property type="entry name" value="HIS_KIN"/>
    <property type="match status" value="1"/>
</dbReference>
<feature type="coiled-coil region" evidence="8">
    <location>
        <begin position="613"/>
        <end position="640"/>
    </location>
</feature>
<dbReference type="Proteomes" id="UP000015531">
    <property type="component" value="Unassembled WGS sequence"/>
</dbReference>
<dbReference type="CDD" id="cd00130">
    <property type="entry name" value="PAS"/>
    <property type="match status" value="2"/>
</dbReference>
<sequence>MTTDAARTPAASSSTWSEAERIAALNSYAMIGTPAEPDFDDLVQLAADAFAVPIAVINLIAGDRQWFKAQVGLGVQDMPLDLSICIHALSQDDVLVIPDTTLDDRVAANPLVMADNGLRFYAGALLRTPKGIPIGTLCVLDRQPRPDGITPQQRHLLTVLARQAMTQMELRRIIALTDRRADDLRSVEERYRLAGRATNDAIWDWDLQTDQVQWNEAIERTYGFDLATVEPTGAWWIAHIHPDDRDRISAGIHDATDSNAIHWSDEYRFARADGGYAPVLDRGFIIRDASGRATRMVGAMLDLTERRDREVALQTSNERFEAAVAAIDGYLWTNSAEGKMHGPQPGWAKLTGQSQEAYQGYGWADAVHPQDAQPSIDAWDEAVAARKMFIFEHRVLCADGQWRRFSIRAVPMFDADGTLREWVGIHTDVTLQREQEESLAANEMRLRFLDDLSREITLAQDADAVMAITTRMVATHLGVSNCAYADMDEDGDGFTIRGDWAAAGSPSIVGHYRLRDFGAMALERLQAGLPLIINDNVRDLPAHEARTFQDIGIAATICLPLIKGGRLTALMAIHDCVPHDWTPSELRLIASVAERSWAHIERVRTTVALAELNASLEERVEERSQQLLAAEEALRQAQKMEAVGQLTGGIAHDFNNMLTGVIGSLDLLQRHLAAGRSDRVARYIDTAMTSAQRAASLTQRLLAFSRRQTLDVTAVAVGDLVTGMEEMLRRTMDENIRLEVDVAGASWHAKTDHNQLESALLNLAINARDAMPHGGTLTIAARNAPLSDVTMSEADDMEGGDFVEISVSDTGMGMSKDVLAKAFDPFFTTKPIGAGTGLGLSMVYGFARQSGGHVRICSAPEQGTTIRLLLPRHVGEIEDKADQAVEVRVAEPGECVLLVEDDPSVRLLVCDVLDDLGYAVWQAPDAQTAITLAQAMPRMDLLISDVGLPGMNGRQLADILRADRPDLRILFITGYAERATVRSEFLGQGMEMIAKPFAIDVLSAKIRDMIEAPTPAA</sequence>
<comment type="caution">
    <text evidence="14">The sequence shown here is derived from an EMBL/GenBank/DDBJ whole genome shotgun (WGS) entry which is preliminary data.</text>
</comment>
<feature type="domain" description="PAC" evidence="13">
    <location>
        <begin position="263"/>
        <end position="315"/>
    </location>
</feature>
<dbReference type="InterPro" id="IPR001789">
    <property type="entry name" value="Sig_transdc_resp-reg_receiver"/>
</dbReference>
<dbReference type="InterPro" id="IPR003661">
    <property type="entry name" value="HisK_dim/P_dom"/>
</dbReference>
<dbReference type="InterPro" id="IPR000700">
    <property type="entry name" value="PAS-assoc_C"/>
</dbReference>
<feature type="domain" description="Histidine kinase" evidence="10">
    <location>
        <begin position="649"/>
        <end position="874"/>
    </location>
</feature>
<dbReference type="SMART" id="SM00086">
    <property type="entry name" value="PAC"/>
    <property type="match status" value="2"/>
</dbReference>
<dbReference type="SUPFAM" id="SSF47384">
    <property type="entry name" value="Homodimeric domain of signal transducing histidine kinase"/>
    <property type="match status" value="1"/>
</dbReference>
<evidence type="ECO:0000259" key="10">
    <source>
        <dbReference type="PROSITE" id="PS50109"/>
    </source>
</evidence>
<feature type="domain" description="Response regulatory" evidence="11">
    <location>
        <begin position="895"/>
        <end position="1010"/>
    </location>
</feature>
<dbReference type="PANTHER" id="PTHR43304">
    <property type="entry name" value="PHYTOCHROME-LIKE PROTEIN CPH1"/>
    <property type="match status" value="1"/>
</dbReference>
<dbReference type="InterPro" id="IPR001610">
    <property type="entry name" value="PAC"/>
</dbReference>
<dbReference type="OrthoDB" id="9796100at2"/>
<dbReference type="SMART" id="SM00448">
    <property type="entry name" value="REC"/>
    <property type="match status" value="1"/>
</dbReference>
<evidence type="ECO:0000256" key="4">
    <source>
        <dbReference type="ARBA" id="ARBA00022553"/>
    </source>
</evidence>
<evidence type="ECO:0000256" key="7">
    <source>
        <dbReference type="PROSITE-ProRule" id="PRU00169"/>
    </source>
</evidence>
<dbReference type="SUPFAM" id="SSF55785">
    <property type="entry name" value="PYP-like sensor domain (PAS domain)"/>
    <property type="match status" value="2"/>
</dbReference>
<feature type="modified residue" description="4-aspartylphosphate" evidence="7">
    <location>
        <position position="945"/>
    </location>
</feature>
<dbReference type="InterPro" id="IPR000014">
    <property type="entry name" value="PAS"/>
</dbReference>
<comment type="catalytic activity">
    <reaction evidence="1">
        <text>ATP + protein L-histidine = ADP + protein N-phospho-L-histidine.</text>
        <dbReference type="EC" id="2.7.13.3"/>
    </reaction>
</comment>
<dbReference type="EMBL" id="ATDP01000101">
    <property type="protein sequence ID" value="EQB12726.1"/>
    <property type="molecule type" value="Genomic_DNA"/>
</dbReference>
<keyword evidence="4 7" id="KW-0597">Phosphoprotein</keyword>
<dbReference type="GO" id="GO:0000155">
    <property type="term" value="F:phosphorelay sensor kinase activity"/>
    <property type="evidence" value="ECO:0007669"/>
    <property type="project" value="InterPro"/>
</dbReference>
<reference evidence="14 15" key="1">
    <citation type="journal article" date="2013" name="Genome Announc.">
        <title>Draft Genome Sequence of Sphingobium lactosutens Strain DS20T, Isolated from a Hexachlorocyclohexane Dumpsite.</title>
        <authorList>
            <person name="Kumar R."/>
            <person name="Dwivedi V."/>
            <person name="Negi V."/>
            <person name="Khurana J.P."/>
            <person name="Lal R."/>
        </authorList>
    </citation>
    <scope>NUCLEOTIDE SEQUENCE [LARGE SCALE GENOMIC DNA]</scope>
    <source>
        <strain evidence="14 15">DS20</strain>
    </source>
</reference>
<evidence type="ECO:0000256" key="3">
    <source>
        <dbReference type="ARBA" id="ARBA00012438"/>
    </source>
</evidence>
<dbReference type="Pfam" id="PF02518">
    <property type="entry name" value="HATPase_c"/>
    <property type="match status" value="1"/>
</dbReference>